<accession>A0A0M6ZC14</accession>
<reference evidence="3" key="1">
    <citation type="submission" date="2015-07" db="EMBL/GenBank/DDBJ databases">
        <authorList>
            <person name="Rodrigo-Torres Lidia"/>
            <person name="Arahal R.David."/>
        </authorList>
    </citation>
    <scope>NUCLEOTIDE SEQUENCE [LARGE SCALE GENOMIC DNA]</scope>
    <source>
        <strain evidence="3">CECT 5096</strain>
    </source>
</reference>
<organism evidence="2 3">
    <name type="scientific">Roseibium album</name>
    <dbReference type="NCBI Taxonomy" id="311410"/>
    <lineage>
        <taxon>Bacteria</taxon>
        <taxon>Pseudomonadati</taxon>
        <taxon>Pseudomonadota</taxon>
        <taxon>Alphaproteobacteria</taxon>
        <taxon>Hyphomicrobiales</taxon>
        <taxon>Stappiaceae</taxon>
        <taxon>Roseibium</taxon>
    </lineage>
</organism>
<keyword evidence="3" id="KW-1185">Reference proteome</keyword>
<dbReference type="AlphaFoldDB" id="A0A0M6ZC14"/>
<dbReference type="RefSeq" id="WP_082442902.1">
    <property type="nucleotide sequence ID" value="NZ_CXWA01000004.1"/>
</dbReference>
<dbReference type="SUPFAM" id="SSF56601">
    <property type="entry name" value="beta-lactamase/transpeptidase-like"/>
    <property type="match status" value="1"/>
</dbReference>
<dbReference type="Pfam" id="PF00144">
    <property type="entry name" value="Beta-lactamase"/>
    <property type="match status" value="1"/>
</dbReference>
<dbReference type="Proteomes" id="UP000049983">
    <property type="component" value="Unassembled WGS sequence"/>
</dbReference>
<evidence type="ECO:0000259" key="1">
    <source>
        <dbReference type="Pfam" id="PF00144"/>
    </source>
</evidence>
<dbReference type="PANTHER" id="PTHR43283:SF7">
    <property type="entry name" value="BETA-LACTAMASE-RELATED DOMAIN-CONTAINING PROTEIN"/>
    <property type="match status" value="1"/>
</dbReference>
<keyword evidence="2" id="KW-0378">Hydrolase</keyword>
<proteinExistence type="predicted"/>
<name>A0A0M6ZC14_9HYPH</name>
<evidence type="ECO:0000313" key="3">
    <source>
        <dbReference type="Proteomes" id="UP000049983"/>
    </source>
</evidence>
<gene>
    <name evidence="2" type="primary">nylB</name>
    <name evidence="2" type="ORF">LA5096_04816</name>
</gene>
<dbReference type="InterPro" id="IPR001466">
    <property type="entry name" value="Beta-lactam-related"/>
</dbReference>
<dbReference type="EMBL" id="CXWC01000013">
    <property type="protein sequence ID" value="CTQ76623.1"/>
    <property type="molecule type" value="Genomic_DNA"/>
</dbReference>
<dbReference type="STRING" id="311410.LA5095_03534"/>
<dbReference type="InterPro" id="IPR012338">
    <property type="entry name" value="Beta-lactam/transpept-like"/>
</dbReference>
<protein>
    <submittedName>
        <fullName evidence="2">6-aminohexanoate-dimer hydrolase</fullName>
        <ecNumber evidence="2">3.5.1.46</ecNumber>
    </submittedName>
</protein>
<dbReference type="InterPro" id="IPR050789">
    <property type="entry name" value="Diverse_Enzym_Activities"/>
</dbReference>
<evidence type="ECO:0000313" key="2">
    <source>
        <dbReference type="EMBL" id="CTQ76623.1"/>
    </source>
</evidence>
<dbReference type="PANTHER" id="PTHR43283">
    <property type="entry name" value="BETA-LACTAMASE-RELATED"/>
    <property type="match status" value="1"/>
</dbReference>
<sequence length="357" mass="39031">MTSSDYSVSLSPHALAAENSGFDPMIGRKLVAGVESGLLPHLHVVLAERSGETILESYSKGPDESWGQPLGEVTFDAGTLHDLRSVTKSVVGLLYGIALERGMVPTLDTPILSVFDDYKDLSSDPARMKLTVEHALTMSLGLEWDESRPYTDPENSEIAMELAPDRYRFILERTIVEEPGTKWTYSGGATALIGGILERGTGKSLPEFASEVLFGPLGIETYEWTAGKDGTHSPASGLRLTAPDLLKIGRLVLNNGLWDGKRIVPEAWIRASQMPHIQTPEMLSYGYFWFLGKAPVKALGGPTDWAAGFGNGGQRLWICPKADVTAVIYSGNYNNWNAWIPPTRIWIEIILANLEKA</sequence>
<dbReference type="GO" id="GO:0019875">
    <property type="term" value="F:6-aminohexanoate-dimer hydrolase activity"/>
    <property type="evidence" value="ECO:0007669"/>
    <property type="project" value="UniProtKB-EC"/>
</dbReference>
<dbReference type="EC" id="3.5.1.46" evidence="2"/>
<dbReference type="GeneID" id="97672097"/>
<dbReference type="Gene3D" id="3.40.710.10">
    <property type="entry name" value="DD-peptidase/beta-lactamase superfamily"/>
    <property type="match status" value="1"/>
</dbReference>
<feature type="domain" description="Beta-lactamase-related" evidence="1">
    <location>
        <begin position="72"/>
        <end position="330"/>
    </location>
</feature>